<dbReference type="GO" id="GO:0000976">
    <property type="term" value="F:transcription cis-regulatory region binding"/>
    <property type="evidence" value="ECO:0007669"/>
    <property type="project" value="TreeGrafter"/>
</dbReference>
<evidence type="ECO:0000256" key="2">
    <source>
        <dbReference type="ARBA" id="ARBA00022490"/>
    </source>
</evidence>
<dbReference type="Proteomes" id="UP000575083">
    <property type="component" value="Unassembled WGS sequence"/>
</dbReference>
<organism evidence="12 13">
    <name type="scientific">Acidovorax soli</name>
    <dbReference type="NCBI Taxonomy" id="592050"/>
    <lineage>
        <taxon>Bacteria</taxon>
        <taxon>Pseudomonadati</taxon>
        <taxon>Pseudomonadota</taxon>
        <taxon>Betaproteobacteria</taxon>
        <taxon>Burkholderiales</taxon>
        <taxon>Comamonadaceae</taxon>
        <taxon>Acidovorax</taxon>
    </lineage>
</organism>
<feature type="domain" description="Response regulatory" evidence="10">
    <location>
        <begin position="3"/>
        <end position="117"/>
    </location>
</feature>
<dbReference type="PANTHER" id="PTHR48111">
    <property type="entry name" value="REGULATOR OF RPOS"/>
    <property type="match status" value="1"/>
</dbReference>
<keyword evidence="4" id="KW-0902">Two-component regulatory system</keyword>
<dbReference type="PANTHER" id="PTHR48111:SF4">
    <property type="entry name" value="DNA-BINDING DUAL TRANSCRIPTIONAL REGULATOR OMPR"/>
    <property type="match status" value="1"/>
</dbReference>
<dbReference type="EMBL" id="JACHLK010000009">
    <property type="protein sequence ID" value="MBB6561604.1"/>
    <property type="molecule type" value="Genomic_DNA"/>
</dbReference>
<evidence type="ECO:0000256" key="1">
    <source>
        <dbReference type="ARBA" id="ARBA00004496"/>
    </source>
</evidence>
<dbReference type="CDD" id="cd00383">
    <property type="entry name" value="trans_reg_C"/>
    <property type="match status" value="1"/>
</dbReference>
<sequence length="233" mass="25790">MTRCLLVDDDPAIRTLLLDYLANFGFSTEAVGDGRGMRAALARQGFDVVLLDLMLPDEDGLSLCQWVRRDHGQLPVIVLTAQGDPMSRVLGLELGADDYLAKPFEPRELVARIKAVLRRGAAPPPQADAPQVRFEGWTFDRLRRELVSPDGTVVALSSAEFRLLEAFTAHAGKVLSRDRLLDLSRAPGVVVSDRSIDLAVSRLRGKLGEGQRDRPLIRTMRGEGYLFDVEVQR</sequence>
<dbReference type="AlphaFoldDB" id="A0A7X0PHB9"/>
<feature type="modified residue" description="4-aspartylphosphate" evidence="8">
    <location>
        <position position="52"/>
    </location>
</feature>
<keyword evidence="2" id="KW-0963">Cytoplasm</keyword>
<accession>A0A7X0PHB9</accession>
<keyword evidence="5" id="KW-0805">Transcription regulation</keyword>
<protein>
    <submittedName>
        <fullName evidence="12">Two-component system OmpR family response regulator</fullName>
    </submittedName>
</protein>
<dbReference type="RefSeq" id="WP_184860804.1">
    <property type="nucleotide sequence ID" value="NZ_JACHLK010000009.1"/>
</dbReference>
<evidence type="ECO:0000259" key="11">
    <source>
        <dbReference type="PROSITE" id="PS51755"/>
    </source>
</evidence>
<evidence type="ECO:0000256" key="7">
    <source>
        <dbReference type="ARBA" id="ARBA00023163"/>
    </source>
</evidence>
<keyword evidence="3 8" id="KW-0597">Phosphoprotein</keyword>
<evidence type="ECO:0000259" key="10">
    <source>
        <dbReference type="PROSITE" id="PS50110"/>
    </source>
</evidence>
<gene>
    <name evidence="12" type="ORF">HNP48_004298</name>
</gene>
<dbReference type="SMART" id="SM00862">
    <property type="entry name" value="Trans_reg_C"/>
    <property type="match status" value="1"/>
</dbReference>
<dbReference type="SMART" id="SM00448">
    <property type="entry name" value="REC"/>
    <property type="match status" value="1"/>
</dbReference>
<dbReference type="Pfam" id="PF00486">
    <property type="entry name" value="Trans_reg_C"/>
    <property type="match status" value="1"/>
</dbReference>
<evidence type="ECO:0000256" key="9">
    <source>
        <dbReference type="PROSITE-ProRule" id="PRU01091"/>
    </source>
</evidence>
<dbReference type="InterPro" id="IPR001867">
    <property type="entry name" value="OmpR/PhoB-type_DNA-bd"/>
</dbReference>
<dbReference type="GO" id="GO:0000156">
    <property type="term" value="F:phosphorelay response regulator activity"/>
    <property type="evidence" value="ECO:0007669"/>
    <property type="project" value="TreeGrafter"/>
</dbReference>
<evidence type="ECO:0000256" key="6">
    <source>
        <dbReference type="ARBA" id="ARBA00023125"/>
    </source>
</evidence>
<feature type="domain" description="OmpR/PhoB-type" evidence="11">
    <location>
        <begin position="129"/>
        <end position="229"/>
    </location>
</feature>
<evidence type="ECO:0000313" key="12">
    <source>
        <dbReference type="EMBL" id="MBB6561604.1"/>
    </source>
</evidence>
<reference evidence="12 13" key="1">
    <citation type="submission" date="2020-08" db="EMBL/GenBank/DDBJ databases">
        <title>Functional genomics of gut bacteria from endangered species of beetles.</title>
        <authorList>
            <person name="Carlos-Shanley C."/>
        </authorList>
    </citation>
    <scope>NUCLEOTIDE SEQUENCE [LARGE SCALE GENOMIC DNA]</scope>
    <source>
        <strain evidence="12 13">S00198</strain>
    </source>
</reference>
<evidence type="ECO:0000256" key="3">
    <source>
        <dbReference type="ARBA" id="ARBA00022553"/>
    </source>
</evidence>
<dbReference type="Pfam" id="PF00072">
    <property type="entry name" value="Response_reg"/>
    <property type="match status" value="1"/>
</dbReference>
<dbReference type="GO" id="GO:0032993">
    <property type="term" value="C:protein-DNA complex"/>
    <property type="evidence" value="ECO:0007669"/>
    <property type="project" value="TreeGrafter"/>
</dbReference>
<keyword evidence="7" id="KW-0804">Transcription</keyword>
<dbReference type="PROSITE" id="PS51755">
    <property type="entry name" value="OMPR_PHOB"/>
    <property type="match status" value="1"/>
</dbReference>
<name>A0A7X0PHB9_9BURK</name>
<dbReference type="GO" id="GO:0005829">
    <property type="term" value="C:cytosol"/>
    <property type="evidence" value="ECO:0007669"/>
    <property type="project" value="TreeGrafter"/>
</dbReference>
<dbReference type="Gene3D" id="1.10.10.10">
    <property type="entry name" value="Winged helix-like DNA-binding domain superfamily/Winged helix DNA-binding domain"/>
    <property type="match status" value="1"/>
</dbReference>
<dbReference type="InterPro" id="IPR039420">
    <property type="entry name" value="WalR-like"/>
</dbReference>
<dbReference type="InterPro" id="IPR001789">
    <property type="entry name" value="Sig_transdc_resp-reg_receiver"/>
</dbReference>
<evidence type="ECO:0000256" key="4">
    <source>
        <dbReference type="ARBA" id="ARBA00023012"/>
    </source>
</evidence>
<evidence type="ECO:0000256" key="8">
    <source>
        <dbReference type="PROSITE-ProRule" id="PRU00169"/>
    </source>
</evidence>
<dbReference type="Gene3D" id="3.40.50.2300">
    <property type="match status" value="1"/>
</dbReference>
<dbReference type="SUPFAM" id="SSF46894">
    <property type="entry name" value="C-terminal effector domain of the bipartite response regulators"/>
    <property type="match status" value="1"/>
</dbReference>
<dbReference type="SUPFAM" id="SSF52172">
    <property type="entry name" value="CheY-like"/>
    <property type="match status" value="1"/>
</dbReference>
<dbReference type="InterPro" id="IPR011006">
    <property type="entry name" value="CheY-like_superfamily"/>
</dbReference>
<dbReference type="PROSITE" id="PS50110">
    <property type="entry name" value="RESPONSE_REGULATORY"/>
    <property type="match status" value="1"/>
</dbReference>
<dbReference type="GO" id="GO:0006355">
    <property type="term" value="P:regulation of DNA-templated transcription"/>
    <property type="evidence" value="ECO:0007669"/>
    <property type="project" value="InterPro"/>
</dbReference>
<keyword evidence="13" id="KW-1185">Reference proteome</keyword>
<comment type="subcellular location">
    <subcellularLocation>
        <location evidence="1">Cytoplasm</location>
    </subcellularLocation>
</comment>
<dbReference type="Gene3D" id="6.10.250.690">
    <property type="match status" value="1"/>
</dbReference>
<dbReference type="InterPro" id="IPR036388">
    <property type="entry name" value="WH-like_DNA-bd_sf"/>
</dbReference>
<evidence type="ECO:0000313" key="13">
    <source>
        <dbReference type="Proteomes" id="UP000575083"/>
    </source>
</evidence>
<dbReference type="InterPro" id="IPR016032">
    <property type="entry name" value="Sig_transdc_resp-reg_C-effctor"/>
</dbReference>
<evidence type="ECO:0000256" key="5">
    <source>
        <dbReference type="ARBA" id="ARBA00023015"/>
    </source>
</evidence>
<proteinExistence type="predicted"/>
<keyword evidence="6 9" id="KW-0238">DNA-binding</keyword>
<feature type="DNA-binding region" description="OmpR/PhoB-type" evidence="9">
    <location>
        <begin position="129"/>
        <end position="229"/>
    </location>
</feature>
<comment type="caution">
    <text evidence="12">The sequence shown here is derived from an EMBL/GenBank/DDBJ whole genome shotgun (WGS) entry which is preliminary data.</text>
</comment>
<dbReference type="FunFam" id="1.10.10.10:FF:000099">
    <property type="entry name" value="Two-component system response regulator TorR"/>
    <property type="match status" value="1"/>
</dbReference>